<accession>A0A2M9Y6S5</accession>
<dbReference type="InterPro" id="IPR032315">
    <property type="entry name" value="DUF4846"/>
</dbReference>
<dbReference type="AlphaFoldDB" id="A0A2M9Y6S5"/>
<proteinExistence type="predicted"/>
<keyword evidence="1" id="KW-0812">Transmembrane</keyword>
<feature type="transmembrane region" description="Helical" evidence="1">
    <location>
        <begin position="12"/>
        <end position="32"/>
    </location>
</feature>
<dbReference type="EMBL" id="RQFP01000001">
    <property type="protein sequence ID" value="TGK95772.1"/>
    <property type="molecule type" value="Genomic_DNA"/>
</dbReference>
<gene>
    <name evidence="2" type="ORF">EHQ30_03840</name>
</gene>
<protein>
    <recommendedName>
        <fullName evidence="4">DUF4846 domain-containing protein</fullName>
    </recommendedName>
</protein>
<evidence type="ECO:0000313" key="2">
    <source>
        <dbReference type="EMBL" id="TGK95772.1"/>
    </source>
</evidence>
<reference evidence="2" key="1">
    <citation type="journal article" date="2019" name="PLoS Negl. Trop. Dis.">
        <title>Revisiting the worldwide diversity of Leptospira species in the environment.</title>
        <authorList>
            <person name="Vincent A.T."/>
            <person name="Schiettekatte O."/>
            <person name="Bourhy P."/>
            <person name="Veyrier F.J."/>
            <person name="Picardeau M."/>
        </authorList>
    </citation>
    <scope>NUCLEOTIDE SEQUENCE [LARGE SCALE GENOMIC DNA]</scope>
    <source>
        <strain evidence="2">201800277</strain>
    </source>
</reference>
<sequence>MKQQTRRVCQLLGSFNAVVVCFVFSIFSLPVFNLQAESIVERFSPPSGFQRITHVKTSFANYLQNFPLKPKSSSVSLYDGRIKTNQIHAAVLDFPLLREDLIQCADAVIKLRAEYFYSLKQYDKIQFKISNGMEVPFSKFIAGDRVQVNGNKTKWKKGNFKKGTGREVFEEYLRFIYIYAGTISLKSELRKKQTENLVPGDVWIEAGSPGHVVMVVDQAKGKEGQTLFLLAQSYMPSQEMHILKSDSPYSPWFEIPNHQWFQTPEWRFPAKEFYGF</sequence>
<evidence type="ECO:0000313" key="3">
    <source>
        <dbReference type="Proteomes" id="UP000297891"/>
    </source>
</evidence>
<evidence type="ECO:0000256" key="1">
    <source>
        <dbReference type="SAM" id="Phobius"/>
    </source>
</evidence>
<comment type="caution">
    <text evidence="2">The sequence shown here is derived from an EMBL/GenBank/DDBJ whole genome shotgun (WGS) entry which is preliminary data.</text>
</comment>
<dbReference type="Pfam" id="PF16138">
    <property type="entry name" value="DUF4846"/>
    <property type="match status" value="1"/>
</dbReference>
<dbReference type="Proteomes" id="UP000297891">
    <property type="component" value="Unassembled WGS sequence"/>
</dbReference>
<keyword evidence="1" id="KW-0472">Membrane</keyword>
<organism evidence="2 3">
    <name type="scientific">Leptospira brenneri</name>
    <dbReference type="NCBI Taxonomy" id="2023182"/>
    <lineage>
        <taxon>Bacteria</taxon>
        <taxon>Pseudomonadati</taxon>
        <taxon>Spirochaetota</taxon>
        <taxon>Spirochaetia</taxon>
        <taxon>Leptospirales</taxon>
        <taxon>Leptospiraceae</taxon>
        <taxon>Leptospira</taxon>
    </lineage>
</organism>
<dbReference type="OrthoDB" id="5511471at2"/>
<dbReference type="RefSeq" id="WP_100789260.1">
    <property type="nucleotide sequence ID" value="NZ_NPDQ01000001.1"/>
</dbReference>
<name>A0A2M9Y6S5_9LEPT</name>
<keyword evidence="3" id="KW-1185">Reference proteome</keyword>
<keyword evidence="1" id="KW-1133">Transmembrane helix</keyword>
<evidence type="ECO:0008006" key="4">
    <source>
        <dbReference type="Google" id="ProtNLM"/>
    </source>
</evidence>